<dbReference type="AlphaFoldDB" id="A0A838A9D7"/>
<feature type="domain" description="VOC" evidence="1">
    <location>
        <begin position="10"/>
        <end position="134"/>
    </location>
</feature>
<dbReference type="Proteomes" id="UP000582974">
    <property type="component" value="Unassembled WGS sequence"/>
</dbReference>
<reference evidence="2 3" key="1">
    <citation type="submission" date="2020-07" db="EMBL/GenBank/DDBJ databases">
        <title>Genome of Haloechinothrix sp.</title>
        <authorList>
            <person name="Tang S.-K."/>
            <person name="Yang L."/>
            <person name="Zhu W.-Y."/>
        </authorList>
    </citation>
    <scope>NUCLEOTIDE SEQUENCE [LARGE SCALE GENOMIC DNA]</scope>
    <source>
        <strain evidence="2 3">YIM 98757</strain>
    </source>
</reference>
<organism evidence="2 3">
    <name type="scientific">Haloechinothrix aidingensis</name>
    <dbReference type="NCBI Taxonomy" id="2752311"/>
    <lineage>
        <taxon>Bacteria</taxon>
        <taxon>Bacillati</taxon>
        <taxon>Actinomycetota</taxon>
        <taxon>Actinomycetes</taxon>
        <taxon>Pseudonocardiales</taxon>
        <taxon>Pseudonocardiaceae</taxon>
        <taxon>Haloechinothrix</taxon>
    </lineage>
</organism>
<name>A0A838A9D7_9PSEU</name>
<evidence type="ECO:0000313" key="2">
    <source>
        <dbReference type="EMBL" id="MBA0125281.1"/>
    </source>
</evidence>
<evidence type="ECO:0000259" key="1">
    <source>
        <dbReference type="PROSITE" id="PS51819"/>
    </source>
</evidence>
<dbReference type="SUPFAM" id="SSF54593">
    <property type="entry name" value="Glyoxalase/Bleomycin resistance protein/Dihydroxybiphenyl dioxygenase"/>
    <property type="match status" value="1"/>
</dbReference>
<dbReference type="PROSITE" id="PS51819">
    <property type="entry name" value="VOC"/>
    <property type="match status" value="1"/>
</dbReference>
<protein>
    <submittedName>
        <fullName evidence="2">VOC family protein</fullName>
    </submittedName>
</protein>
<dbReference type="InterPro" id="IPR004360">
    <property type="entry name" value="Glyas_Fos-R_dOase_dom"/>
</dbReference>
<keyword evidence="3" id="KW-1185">Reference proteome</keyword>
<dbReference type="CDD" id="cd07246">
    <property type="entry name" value="VOC_like"/>
    <property type="match status" value="1"/>
</dbReference>
<comment type="caution">
    <text evidence="2">The sequence shown here is derived from an EMBL/GenBank/DDBJ whole genome shotgun (WGS) entry which is preliminary data.</text>
</comment>
<proteinExistence type="predicted"/>
<accession>A0A838A9D7</accession>
<dbReference type="Gene3D" id="3.30.720.120">
    <property type="match status" value="1"/>
</dbReference>
<dbReference type="PANTHER" id="PTHR34109:SF1">
    <property type="entry name" value="VOC DOMAIN-CONTAINING PROTEIN"/>
    <property type="match status" value="1"/>
</dbReference>
<dbReference type="PANTHER" id="PTHR34109">
    <property type="entry name" value="BNAUNNG04460D PROTEIN-RELATED"/>
    <property type="match status" value="1"/>
</dbReference>
<dbReference type="Gene3D" id="3.30.720.110">
    <property type="match status" value="1"/>
</dbReference>
<dbReference type="Pfam" id="PF00903">
    <property type="entry name" value="Glyoxalase"/>
    <property type="match status" value="1"/>
</dbReference>
<dbReference type="InterPro" id="IPR029068">
    <property type="entry name" value="Glyas_Bleomycin-R_OHBP_Dase"/>
</dbReference>
<evidence type="ECO:0000313" key="3">
    <source>
        <dbReference type="Proteomes" id="UP000582974"/>
    </source>
</evidence>
<gene>
    <name evidence="2" type="ORF">H0B56_06975</name>
</gene>
<dbReference type="InterPro" id="IPR037523">
    <property type="entry name" value="VOC_core"/>
</dbReference>
<dbReference type="RefSeq" id="WP_180892094.1">
    <property type="nucleotide sequence ID" value="NZ_JACCKD010000002.1"/>
</dbReference>
<sequence length="153" mass="16494">MPKPIPDNYPRVIPHLSVNGAAEAIGFYSEVFGATERGERFTTPDGSIAHAELQVGDAVIMLADEDPEFGNRGPHAFGGTPVTIMLYVEDVDATVQRAVQTGATLEQPVTDEFYGDRVGRVTDPFGYAWHVATHVEDVSDEEMAERAAALFGG</sequence>
<dbReference type="EMBL" id="JACCKD010000002">
    <property type="protein sequence ID" value="MBA0125281.1"/>
    <property type="molecule type" value="Genomic_DNA"/>
</dbReference>